<sequence>MQTPSNETSYAIPIMTPQVSVLVLPDKEDPKERKMRDENQLVGATHVTDIAQETGKSWDVPFFGCFSSIMPNCCMSTVCPCVSIAQIQARLGNSYSNALLSYGSAIFGLVVCTILFISHSVTTDVVKSPNGSQRGEIRSSSGRQVIFLGGAAFFALFYAFSLCLVRMKVRKQYEIAGNSGQDCLVATCCASCTVAQMASQTQSYTPGVVNFQNPCVDTLPGYPATPVMPMHFI</sequence>
<keyword evidence="1" id="KW-1133">Transmembrane helix</keyword>
<comment type="caution">
    <text evidence="2">The sequence shown here is derived from an EMBL/GenBank/DDBJ whole genome shotgun (WGS) entry which is preliminary data.</text>
</comment>
<accession>A0ABD3FRC7</accession>
<reference evidence="2 3" key="1">
    <citation type="submission" date="2024-09" db="EMBL/GenBank/DDBJ databases">
        <title>Genome sequencing and assembly of Phytophthora oleae, isolate VK10A, causative agent of rot of olive drupes.</title>
        <authorList>
            <person name="Conti Taguali S."/>
            <person name="Riolo M."/>
            <person name="La Spada F."/>
            <person name="Cacciola S.O."/>
            <person name="Dionisio G."/>
        </authorList>
    </citation>
    <scope>NUCLEOTIDE SEQUENCE [LARGE SCALE GENOMIC DNA]</scope>
    <source>
        <strain evidence="2 3">VK10A</strain>
    </source>
</reference>
<dbReference type="InterPro" id="IPR006461">
    <property type="entry name" value="PLAC_motif_containing"/>
</dbReference>
<feature type="transmembrane region" description="Helical" evidence="1">
    <location>
        <begin position="145"/>
        <end position="165"/>
    </location>
</feature>
<evidence type="ECO:0000313" key="2">
    <source>
        <dbReference type="EMBL" id="KAL3669480.1"/>
    </source>
</evidence>
<protein>
    <recommendedName>
        <fullName evidence="4">PLAC8 family protein</fullName>
    </recommendedName>
</protein>
<keyword evidence="1" id="KW-0812">Transmembrane</keyword>
<evidence type="ECO:0000313" key="3">
    <source>
        <dbReference type="Proteomes" id="UP001632037"/>
    </source>
</evidence>
<organism evidence="2 3">
    <name type="scientific">Phytophthora oleae</name>
    <dbReference type="NCBI Taxonomy" id="2107226"/>
    <lineage>
        <taxon>Eukaryota</taxon>
        <taxon>Sar</taxon>
        <taxon>Stramenopiles</taxon>
        <taxon>Oomycota</taxon>
        <taxon>Peronosporomycetes</taxon>
        <taxon>Peronosporales</taxon>
        <taxon>Peronosporaceae</taxon>
        <taxon>Phytophthora</taxon>
    </lineage>
</organism>
<dbReference type="NCBIfam" id="TIGR01571">
    <property type="entry name" value="A_thal_Cys_rich"/>
    <property type="match status" value="1"/>
</dbReference>
<feature type="transmembrane region" description="Helical" evidence="1">
    <location>
        <begin position="99"/>
        <end position="121"/>
    </location>
</feature>
<name>A0ABD3FRC7_9STRA</name>
<gene>
    <name evidence="2" type="ORF">V7S43_005872</name>
</gene>
<proteinExistence type="predicted"/>
<dbReference type="EMBL" id="JBIMZQ010000009">
    <property type="protein sequence ID" value="KAL3669480.1"/>
    <property type="molecule type" value="Genomic_DNA"/>
</dbReference>
<dbReference type="Proteomes" id="UP001632037">
    <property type="component" value="Unassembled WGS sequence"/>
</dbReference>
<dbReference type="AlphaFoldDB" id="A0ABD3FRC7"/>
<keyword evidence="3" id="KW-1185">Reference proteome</keyword>
<dbReference type="PANTHER" id="PTHR15907">
    <property type="entry name" value="DUF614 FAMILY PROTEIN-RELATED"/>
    <property type="match status" value="1"/>
</dbReference>
<dbReference type="Pfam" id="PF04749">
    <property type="entry name" value="PLAC8"/>
    <property type="match status" value="1"/>
</dbReference>
<evidence type="ECO:0008006" key="4">
    <source>
        <dbReference type="Google" id="ProtNLM"/>
    </source>
</evidence>
<evidence type="ECO:0000256" key="1">
    <source>
        <dbReference type="SAM" id="Phobius"/>
    </source>
</evidence>
<keyword evidence="1" id="KW-0472">Membrane</keyword>